<dbReference type="Proteomes" id="UP000839052">
    <property type="component" value="Chromosome"/>
</dbReference>
<dbReference type="PANTHER" id="PTHR23150:SF35">
    <property type="entry name" value="BLL6746 PROTEIN"/>
    <property type="match status" value="1"/>
</dbReference>
<feature type="signal peptide" evidence="1">
    <location>
        <begin position="1"/>
        <end position="21"/>
    </location>
</feature>
<evidence type="ECO:0000259" key="2">
    <source>
        <dbReference type="Pfam" id="PF03781"/>
    </source>
</evidence>
<evidence type="ECO:0000313" key="4">
    <source>
        <dbReference type="Proteomes" id="UP000839052"/>
    </source>
</evidence>
<dbReference type="EMBL" id="OU912926">
    <property type="protein sequence ID" value="CAG9932530.1"/>
    <property type="molecule type" value="Genomic_DNA"/>
</dbReference>
<accession>A0ABM8YYA6</accession>
<feature type="domain" description="Sulfatase-modifying factor enzyme-like" evidence="2">
    <location>
        <begin position="140"/>
        <end position="324"/>
    </location>
</feature>
<dbReference type="InterPro" id="IPR051043">
    <property type="entry name" value="Sulfatase_Mod_Factor_Kinase"/>
</dbReference>
<sequence>MKSTYFLFLLVLAALSANAYAAGSTLSIVCKGDDVGAEVLVNGKFKGECPLDIKVPIGALKLKVHKKVDAFSDRIFEQEIRVGDGVVKRVEVLLGAPKLNAEGKRVKSEHLKTAKTEEKKVEDKLKACTVCPEMVPIPGADFEIGKYAVTFDEWDACVAEGGCNGYKPLDEEWGRGKQPVVSVNWNDVQSYIEWLSHKTGKTYRLPSEHEWEIATRAGTTTQYYWGDELGSQNANCHGCDSKSKFEKKKSVPMPVGSFKPNPYGLYDMLGNVWQWTDGCREGDCAKLVLRGGSFEYGPEYLNVSYREGIEATERINNLGFRVARTLP</sequence>
<gene>
    <name evidence="3" type="ORF">NTG6680_1277</name>
</gene>
<dbReference type="SUPFAM" id="SSF56436">
    <property type="entry name" value="C-type lectin-like"/>
    <property type="match status" value="1"/>
</dbReference>
<evidence type="ECO:0000313" key="3">
    <source>
        <dbReference type="EMBL" id="CAG9932530.1"/>
    </source>
</evidence>
<dbReference type="InterPro" id="IPR005532">
    <property type="entry name" value="SUMF_dom"/>
</dbReference>
<proteinExistence type="predicted"/>
<dbReference type="InterPro" id="IPR042095">
    <property type="entry name" value="SUMF_sf"/>
</dbReference>
<organism evidence="3 4">
    <name type="scientific">Candidatus Nitrotoga arctica</name>
    <dbReference type="NCBI Taxonomy" id="453162"/>
    <lineage>
        <taxon>Bacteria</taxon>
        <taxon>Pseudomonadati</taxon>
        <taxon>Pseudomonadota</taxon>
        <taxon>Betaproteobacteria</taxon>
        <taxon>Nitrosomonadales</taxon>
        <taxon>Gallionellaceae</taxon>
        <taxon>Candidatus Nitrotoga</taxon>
    </lineage>
</organism>
<protein>
    <submittedName>
        <fullName evidence="3">FGE-sulfatase domain-containing protein</fullName>
    </submittedName>
</protein>
<dbReference type="PANTHER" id="PTHR23150">
    <property type="entry name" value="SULFATASE MODIFYING FACTOR 1, 2"/>
    <property type="match status" value="1"/>
</dbReference>
<dbReference type="Gene3D" id="3.90.1580.10">
    <property type="entry name" value="paralog of FGE (formylglycine-generating enzyme)"/>
    <property type="match status" value="1"/>
</dbReference>
<dbReference type="InterPro" id="IPR016187">
    <property type="entry name" value="CTDL_fold"/>
</dbReference>
<name>A0ABM8YYA6_9PROT</name>
<evidence type="ECO:0000256" key="1">
    <source>
        <dbReference type="SAM" id="SignalP"/>
    </source>
</evidence>
<keyword evidence="1" id="KW-0732">Signal</keyword>
<dbReference type="Pfam" id="PF03781">
    <property type="entry name" value="FGE-sulfatase"/>
    <property type="match status" value="1"/>
</dbReference>
<reference evidence="3 4" key="1">
    <citation type="submission" date="2021-10" db="EMBL/GenBank/DDBJ databases">
        <authorList>
            <person name="Koch H."/>
        </authorList>
    </citation>
    <scope>NUCLEOTIDE SEQUENCE [LARGE SCALE GENOMIC DNA]</scope>
    <source>
        <strain evidence="3">6680</strain>
    </source>
</reference>
<feature type="chain" id="PRO_5046844149" evidence="1">
    <location>
        <begin position="22"/>
        <end position="327"/>
    </location>
</feature>
<dbReference type="RefSeq" id="WP_239796448.1">
    <property type="nucleotide sequence ID" value="NZ_OU912926.1"/>
</dbReference>
<keyword evidence="4" id="KW-1185">Reference proteome</keyword>